<evidence type="ECO:0000256" key="5">
    <source>
        <dbReference type="ARBA" id="ARBA00023010"/>
    </source>
</evidence>
<evidence type="ECO:0000256" key="4">
    <source>
        <dbReference type="ARBA" id="ARBA00022927"/>
    </source>
</evidence>
<keyword evidence="5" id="KW-0811">Translocation</keyword>
<dbReference type="GO" id="GO:0005643">
    <property type="term" value="C:nuclear pore"/>
    <property type="evidence" value="ECO:0007669"/>
    <property type="project" value="UniProtKB-SubCell"/>
</dbReference>
<dbReference type="InterPro" id="IPR019321">
    <property type="entry name" value="Nucleoporin_Nup88"/>
</dbReference>
<feature type="region of interest" description="Disordered" evidence="8">
    <location>
        <begin position="14"/>
        <end position="37"/>
    </location>
</feature>
<evidence type="ECO:0000313" key="9">
    <source>
        <dbReference type="EMBL" id="CEQ39202.1"/>
    </source>
</evidence>
<dbReference type="AlphaFoldDB" id="A0A0D6EGR9"/>
<sequence length="997" mass="107330">MSWLDKLAHHPLFTLPPDSTLSHPLSTHPSLSELARPASPELSAIFPASSTPRKHGAAISQSASSKSLFGLSSPGGRVDRSRLGGSQRSVPARQEREIEAKGVRKSRMVVVRGAELVVAVGSELRIASLADVKARCQENGQELDEEVQLGEYKVLNTPTITFEIQQLMLNPTSKLLAVIGAHSVVVVVLPRKGWATSVGRMLECRSLPVGKFYHGLPGSPPVAQALWHPWGEHSSSLLILTTDSLLREYTISDDVEEPSQTLSFVRSSNGRGGFSAEDRDARRAVGLCVGEGRGDWGPLTLYAVMRNGDVVSLCPFLPKKAYVLSLPSCLTPILELISSRDRLVPPSYIHALSCFVSTKVDVLAIDAANSSALTRFDPTSSTSSVLTTPSKALALSRTPLASTVGTVIADSPRCAAHEPLSKHYNLQLQYVNSLVHQVASSSRTAPAADRDELMALEPTDEDATDRPVRVVAPSRPGKPALQGPFLMQPEPAELDNGAECRACDIAYVNYVAGRKEEGKEGEGTGAGLGVIAIAYSDGKVDLCLEVEKVEARWEGEEPLTGDEGEELPGLAVYETIDLGLASEINPSGSPSGENDVARLLDARNCPTIVKDPLYADTLYVYHSLGAHCLLLSRWLQDLANAAGADEDDEKLQGEVEKTLKGQTTTEVLWVLKTLSAEDEGGSSPPPVVGLELINDVYLGYSLLLITASLQLVGIELSLRVDPSLRLNGPPSTSAIPSPQAHGISPDPPAYVSLLDTPFAVPSALAKRAGGVSTLPRLASNSSSSSKELIITPDVLRQLGKAVEQVQTSIRDVVAGADAVQHRLELQMKELSRQLGKLDELSRLSGELRSSTTSREGLAGRLARVEDTQRALLARTDRVLQRLMDAHQPSLSTYEKKWFDELQRLEREVKGTEDGAAGRTLEERARRVEAQTEALWPALEEMRRKKEGEGEGKERPGELGSGQLQKLEGKLADEAKLIADARKKVERLAHSLAGTSLV</sequence>
<feature type="region of interest" description="Disordered" evidence="8">
    <location>
        <begin position="67"/>
        <end position="96"/>
    </location>
</feature>
<dbReference type="GO" id="GO:0000056">
    <property type="term" value="P:ribosomal small subunit export from nucleus"/>
    <property type="evidence" value="ECO:0007669"/>
    <property type="project" value="InterPro"/>
</dbReference>
<dbReference type="Pfam" id="PF10168">
    <property type="entry name" value="Nup88"/>
    <property type="match status" value="2"/>
</dbReference>
<feature type="region of interest" description="Disordered" evidence="8">
    <location>
        <begin position="938"/>
        <end position="965"/>
    </location>
</feature>
<evidence type="ECO:0000256" key="8">
    <source>
        <dbReference type="SAM" id="MobiDB-lite"/>
    </source>
</evidence>
<protein>
    <submittedName>
        <fullName evidence="9">SPOSA6832_00696-mRNA-1:cds</fullName>
    </submittedName>
</protein>
<evidence type="ECO:0000256" key="1">
    <source>
        <dbReference type="ARBA" id="ARBA00004567"/>
    </source>
</evidence>
<keyword evidence="7" id="KW-0539">Nucleus</keyword>
<accession>A0A0D6EGR9</accession>
<dbReference type="InterPro" id="IPR037700">
    <property type="entry name" value="NUP88/NUP82"/>
</dbReference>
<evidence type="ECO:0000256" key="6">
    <source>
        <dbReference type="ARBA" id="ARBA00023132"/>
    </source>
</evidence>
<evidence type="ECO:0000256" key="3">
    <source>
        <dbReference type="ARBA" id="ARBA00022816"/>
    </source>
</evidence>
<feature type="compositionally biased region" description="Basic and acidic residues" evidence="8">
    <location>
        <begin position="939"/>
        <end position="956"/>
    </location>
</feature>
<dbReference type="GO" id="GO:0006406">
    <property type="term" value="P:mRNA export from nucleus"/>
    <property type="evidence" value="ECO:0007669"/>
    <property type="project" value="TreeGrafter"/>
</dbReference>
<gene>
    <name evidence="9" type="primary">SPOSA6832_00696</name>
</gene>
<name>A0A0D6EGR9_SPOSA</name>
<evidence type="ECO:0000313" key="10">
    <source>
        <dbReference type="Proteomes" id="UP000243876"/>
    </source>
</evidence>
<evidence type="ECO:0000256" key="2">
    <source>
        <dbReference type="ARBA" id="ARBA00022448"/>
    </source>
</evidence>
<keyword evidence="10" id="KW-1185">Reference proteome</keyword>
<reference evidence="10" key="1">
    <citation type="submission" date="2015-02" db="EMBL/GenBank/DDBJ databases">
        <authorList>
            <person name="Gon?alves P."/>
        </authorList>
    </citation>
    <scope>NUCLEOTIDE SEQUENCE [LARGE SCALE GENOMIC DNA]</scope>
</reference>
<dbReference type="OrthoDB" id="341482at2759"/>
<feature type="region of interest" description="Disordered" evidence="8">
    <location>
        <begin position="460"/>
        <end position="486"/>
    </location>
</feature>
<dbReference type="PANTHER" id="PTHR13257">
    <property type="entry name" value="NUCLEOPORIN NUP84-RELATED"/>
    <property type="match status" value="1"/>
</dbReference>
<keyword evidence="4" id="KW-0653">Protein transport</keyword>
<keyword evidence="3" id="KW-0509">mRNA transport</keyword>
<dbReference type="GO" id="GO:0000055">
    <property type="term" value="P:ribosomal large subunit export from nucleus"/>
    <property type="evidence" value="ECO:0007669"/>
    <property type="project" value="InterPro"/>
</dbReference>
<keyword evidence="2" id="KW-0813">Transport</keyword>
<dbReference type="EMBL" id="CENE01000002">
    <property type="protein sequence ID" value="CEQ39202.1"/>
    <property type="molecule type" value="Genomic_DNA"/>
</dbReference>
<dbReference type="Proteomes" id="UP000243876">
    <property type="component" value="Unassembled WGS sequence"/>
</dbReference>
<comment type="subcellular location">
    <subcellularLocation>
        <location evidence="1">Nucleus</location>
        <location evidence="1">Nuclear pore complex</location>
    </subcellularLocation>
</comment>
<feature type="compositionally biased region" description="Low complexity" evidence="8">
    <location>
        <begin position="19"/>
        <end position="32"/>
    </location>
</feature>
<keyword evidence="6" id="KW-0906">Nuclear pore complex</keyword>
<dbReference type="PANTHER" id="PTHR13257:SF0">
    <property type="entry name" value="NUCLEAR PORE COMPLEX PROTEIN NUP88"/>
    <property type="match status" value="1"/>
</dbReference>
<proteinExistence type="predicted"/>
<organism evidence="9 10">
    <name type="scientific">Sporidiobolus salmonicolor</name>
    <name type="common">Yeast-like fungus</name>
    <name type="synonym">Sporobolomyces salmonicolor</name>
    <dbReference type="NCBI Taxonomy" id="5005"/>
    <lineage>
        <taxon>Eukaryota</taxon>
        <taxon>Fungi</taxon>
        <taxon>Dikarya</taxon>
        <taxon>Basidiomycota</taxon>
        <taxon>Pucciniomycotina</taxon>
        <taxon>Microbotryomycetes</taxon>
        <taxon>Sporidiobolales</taxon>
        <taxon>Sporidiobolaceae</taxon>
        <taxon>Sporobolomyces</taxon>
    </lineage>
</organism>
<evidence type="ECO:0000256" key="7">
    <source>
        <dbReference type="ARBA" id="ARBA00023242"/>
    </source>
</evidence>
<dbReference type="GO" id="GO:0006606">
    <property type="term" value="P:protein import into nucleus"/>
    <property type="evidence" value="ECO:0007669"/>
    <property type="project" value="TreeGrafter"/>
</dbReference>
<dbReference type="GO" id="GO:0017056">
    <property type="term" value="F:structural constituent of nuclear pore"/>
    <property type="evidence" value="ECO:0007669"/>
    <property type="project" value="InterPro"/>
</dbReference>